<organism evidence="2 3">
    <name type="scientific">Brassica oleracea var. oleracea</name>
    <dbReference type="NCBI Taxonomy" id="109376"/>
    <lineage>
        <taxon>Eukaryota</taxon>
        <taxon>Viridiplantae</taxon>
        <taxon>Streptophyta</taxon>
        <taxon>Embryophyta</taxon>
        <taxon>Tracheophyta</taxon>
        <taxon>Spermatophyta</taxon>
        <taxon>Magnoliopsida</taxon>
        <taxon>eudicotyledons</taxon>
        <taxon>Gunneridae</taxon>
        <taxon>Pentapetalae</taxon>
        <taxon>rosids</taxon>
        <taxon>malvids</taxon>
        <taxon>Brassicales</taxon>
        <taxon>Brassicaceae</taxon>
        <taxon>Brassiceae</taxon>
        <taxon>Brassica</taxon>
    </lineage>
</organism>
<dbReference type="GO" id="GO:0006457">
    <property type="term" value="P:protein folding"/>
    <property type="evidence" value="ECO:0007669"/>
    <property type="project" value="TreeGrafter"/>
</dbReference>
<dbReference type="InterPro" id="IPR036249">
    <property type="entry name" value="Thioredoxin-like_sf"/>
</dbReference>
<keyword evidence="3" id="KW-1185">Reference proteome</keyword>
<dbReference type="Gramene" id="Bo00798s050.1">
    <property type="protein sequence ID" value="Bo00798s050.1"/>
    <property type="gene ID" value="Bo00798s050"/>
</dbReference>
<name>A0A0D2ZR75_BRAOL</name>
<proteinExistence type="inferred from homology"/>
<evidence type="ECO:0000256" key="1">
    <source>
        <dbReference type="ARBA" id="ARBA00009686"/>
    </source>
</evidence>
<accession>A0A0D2ZR75</accession>
<evidence type="ECO:0000313" key="3">
    <source>
        <dbReference type="Proteomes" id="UP000032141"/>
    </source>
</evidence>
<reference evidence="2" key="2">
    <citation type="submission" date="2015-06" db="UniProtKB">
        <authorList>
            <consortium name="EnsemblPlants"/>
        </authorList>
    </citation>
    <scope>IDENTIFICATION</scope>
</reference>
<sequence>MSRRNAYDVISRGIGNQSFFDAFDRKKRLKELREAAKVRRYGSVTPISSSDFVREVTQASAEDRVVVCLYKDGCFNISLLRSTFLSCDTEVRFFADEWSEVHQLIPLVNDGETDKKGGYDIILMAETLYSISAQKRLYELIKRCLAYHDGAVYMAAKKYYFGVGGGTRQFLSMIEKDGKNGLYKERIVFVHPQHHP</sequence>
<dbReference type="SUPFAM" id="SSF52833">
    <property type="entry name" value="Thioredoxin-like"/>
    <property type="match status" value="1"/>
</dbReference>
<dbReference type="HOGENOM" id="CLU_1391980_0_0_1"/>
<reference evidence="2" key="1">
    <citation type="journal article" date="2014" name="Genome Biol.">
        <title>Transcriptome and methylome profiling reveals relics of genome dominance in the mesopolyploid Brassica oleracea.</title>
        <authorList>
            <person name="Parkin I.A."/>
            <person name="Koh C."/>
            <person name="Tang H."/>
            <person name="Robinson S.J."/>
            <person name="Kagale S."/>
            <person name="Clarke W.E."/>
            <person name="Town C.D."/>
            <person name="Nixon J."/>
            <person name="Krishnakumar V."/>
            <person name="Bidwell S.L."/>
            <person name="Denoeud F."/>
            <person name="Belcram H."/>
            <person name="Links M.G."/>
            <person name="Just J."/>
            <person name="Clarke C."/>
            <person name="Bender T."/>
            <person name="Huebert T."/>
            <person name="Mason A.S."/>
            <person name="Pires J.C."/>
            <person name="Barker G."/>
            <person name="Moore J."/>
            <person name="Walley P.G."/>
            <person name="Manoli S."/>
            <person name="Batley J."/>
            <person name="Edwards D."/>
            <person name="Nelson M.N."/>
            <person name="Wang X."/>
            <person name="Paterson A.H."/>
            <person name="King G."/>
            <person name="Bancroft I."/>
            <person name="Chalhoub B."/>
            <person name="Sharpe A.G."/>
        </authorList>
    </citation>
    <scope>NUCLEOTIDE SEQUENCE [LARGE SCALE GENOMIC DNA]</scope>
    <source>
        <strain evidence="2">cv. TO1000</strain>
    </source>
</reference>
<evidence type="ECO:0000313" key="2">
    <source>
        <dbReference type="EnsemblPlants" id="Bo00798s050.1"/>
    </source>
</evidence>
<dbReference type="OMA" id="FVHPQHH"/>
<evidence type="ECO:0008006" key="4">
    <source>
        <dbReference type="Google" id="ProtNLM"/>
    </source>
</evidence>
<dbReference type="AlphaFoldDB" id="A0A0D2ZR75"/>
<dbReference type="eggNOG" id="KOG3170">
    <property type="taxonomic scope" value="Eukaryota"/>
</dbReference>
<dbReference type="eggNOG" id="KOG2920">
    <property type="taxonomic scope" value="Eukaryota"/>
</dbReference>
<dbReference type="GO" id="GO:0005737">
    <property type="term" value="C:cytoplasm"/>
    <property type="evidence" value="ECO:0007669"/>
    <property type="project" value="TreeGrafter"/>
</dbReference>
<dbReference type="Proteomes" id="UP000032141">
    <property type="component" value="Unassembled WGS sequence"/>
</dbReference>
<dbReference type="PANTHER" id="PTHR45809">
    <property type="entry name" value="VIRAL IAP-ASSOCIATED FACTOR HOMOLOG"/>
    <property type="match status" value="1"/>
</dbReference>
<dbReference type="STRING" id="109376.A0A0D2ZR75"/>
<dbReference type="Gene3D" id="3.40.30.10">
    <property type="entry name" value="Glutaredoxin"/>
    <property type="match status" value="1"/>
</dbReference>
<dbReference type="InterPro" id="IPR051498">
    <property type="entry name" value="Phosducin-like_chap/apop_reg"/>
</dbReference>
<dbReference type="EnsemblPlants" id="Bo00798s050.1">
    <property type="protein sequence ID" value="Bo00798s050.1"/>
    <property type="gene ID" value="Bo00798s050"/>
</dbReference>
<dbReference type="PANTHER" id="PTHR45809:SF3">
    <property type="entry name" value="VIRAL IAP-ASSOCIATED FACTOR HOMOLOG"/>
    <property type="match status" value="1"/>
</dbReference>
<protein>
    <recommendedName>
        <fullName evidence="4">Histidine protein methyltransferase 1 homolog</fullName>
    </recommendedName>
</protein>
<comment type="similarity">
    <text evidence="1">Belongs to the phosducin family.</text>
</comment>